<dbReference type="PROSITE" id="PS50191">
    <property type="entry name" value="CRAL_TRIO"/>
    <property type="match status" value="2"/>
</dbReference>
<organism evidence="2 3">
    <name type="scientific">Cotesia congregata</name>
    <name type="common">Parasitoid wasp</name>
    <name type="synonym">Apanteles congregatus</name>
    <dbReference type="NCBI Taxonomy" id="51543"/>
    <lineage>
        <taxon>Eukaryota</taxon>
        <taxon>Metazoa</taxon>
        <taxon>Ecdysozoa</taxon>
        <taxon>Arthropoda</taxon>
        <taxon>Hexapoda</taxon>
        <taxon>Insecta</taxon>
        <taxon>Pterygota</taxon>
        <taxon>Neoptera</taxon>
        <taxon>Endopterygota</taxon>
        <taxon>Hymenoptera</taxon>
        <taxon>Apocrita</taxon>
        <taxon>Ichneumonoidea</taxon>
        <taxon>Braconidae</taxon>
        <taxon>Microgastrinae</taxon>
        <taxon>Cotesia</taxon>
    </lineage>
</organism>
<dbReference type="Gene3D" id="1.20.5.1200">
    <property type="entry name" value="Alpha-tocopherol transfer"/>
    <property type="match status" value="2"/>
</dbReference>
<dbReference type="Gene3D" id="3.40.525.10">
    <property type="entry name" value="CRAL-TRIO lipid binding domain"/>
    <property type="match status" value="2"/>
</dbReference>
<dbReference type="SUPFAM" id="SSF52087">
    <property type="entry name" value="CRAL/TRIO domain"/>
    <property type="match status" value="2"/>
</dbReference>
<sequence length="688" mass="79810">MINRSISNIHGVVIIWQLYLFVMKMMHNLFNVTDPKDSIGLCNGQRLDADRALNSRIVMAFQLEVGPLDAETKKLAEVELRETPENVKNGIETLRKLLEESKTLYYRTDDEFLLIFLRPCKFYPESAYALMQRIADFKVKNAALLDNLMPDDEKTAIFENNVVNVLKDRDHKRRRVLIVNAGKSWDPSKVTADQMFRIFYLIHEAAMLEPESQVRGVVVIMDFDGLSMKQVMGLSPSFSMRLLSFIQDALPLRLKEVHFVKQPFLFNIVWNMFKPFTREKLRKRMFFHGSKMNSLHAYLAPSHLPMDYGGELPEINYTAADWYPTILSCNDSIRAWNTYEATLEKVTKSEPLKIGDVVFQLEPHPLDRKMIEKARTELNETAEVVTKALEEIRDLLKGEPELYVPDDDYFFAKFLRPCKWSAKPAFELMKRFYRYRATHPRYCDNLTPIVDRQIFISGVITPLPLRTNDGCRLVLIEGGSKWKPKEVSLDQIFRGVMLLLDAAIVEPATQVNGVHVILDMAGLSLTHVTYFTPSFASAVLEWVQKCLPVRLKGVHIVNQPFIFNMVFAVFKPFLMEKLRKRIHFHGTDKASLTKLIDRKAVPTRYGGDLELPTESIGHALWEYFCNFREEFEEAAKLGYRKKKTVECHKRFYQFGPRSPIRSGEILFSLWVFPVSKELLYTERRMRDG</sequence>
<gene>
    <name evidence="2" type="ORF">HICCMSTLAB_LOCUS8189</name>
</gene>
<protein>
    <submittedName>
        <fullName evidence="2">Similar to CLVS1: Clavesin-1 (Homo sapiens)</fullName>
    </submittedName>
</protein>
<dbReference type="InterPro" id="IPR001251">
    <property type="entry name" value="CRAL-TRIO_dom"/>
</dbReference>
<dbReference type="CDD" id="cd00170">
    <property type="entry name" value="SEC14"/>
    <property type="match status" value="2"/>
</dbReference>
<dbReference type="EMBL" id="CAJNRD030001121">
    <property type="protein sequence ID" value="CAG5096397.1"/>
    <property type="molecule type" value="Genomic_DNA"/>
</dbReference>
<keyword evidence="3" id="KW-1185">Reference proteome</keyword>
<dbReference type="InterPro" id="IPR036865">
    <property type="entry name" value="CRAL-TRIO_dom_sf"/>
</dbReference>
<dbReference type="Gene3D" id="1.10.8.20">
    <property type="entry name" value="N-terminal domain of phosphatidylinositol transfer protein sec14p"/>
    <property type="match status" value="2"/>
</dbReference>
<dbReference type="Pfam" id="PF00650">
    <property type="entry name" value="CRAL_TRIO"/>
    <property type="match status" value="2"/>
</dbReference>
<feature type="domain" description="CRAL-TRIO" evidence="1">
    <location>
        <begin position="448"/>
        <end position="613"/>
    </location>
</feature>
<evidence type="ECO:0000313" key="2">
    <source>
        <dbReference type="EMBL" id="CAG5096397.1"/>
    </source>
</evidence>
<dbReference type="SMART" id="SM00516">
    <property type="entry name" value="SEC14"/>
    <property type="match status" value="2"/>
</dbReference>
<dbReference type="GO" id="GO:1902936">
    <property type="term" value="F:phosphatidylinositol bisphosphate binding"/>
    <property type="evidence" value="ECO:0007669"/>
    <property type="project" value="TreeGrafter"/>
</dbReference>
<dbReference type="SMART" id="SM01100">
    <property type="entry name" value="CRAL_TRIO_N"/>
    <property type="match status" value="2"/>
</dbReference>
<evidence type="ECO:0000259" key="1">
    <source>
        <dbReference type="PROSITE" id="PS50191"/>
    </source>
</evidence>
<name>A0A8J2HIB1_COTCN</name>
<dbReference type="InterPro" id="IPR036273">
    <property type="entry name" value="CRAL/TRIO_N_dom_sf"/>
</dbReference>
<dbReference type="InterPro" id="IPR011074">
    <property type="entry name" value="CRAL/TRIO_N_dom"/>
</dbReference>
<accession>A0A8J2HIB1</accession>
<feature type="domain" description="CRAL-TRIO" evidence="1">
    <location>
        <begin position="150"/>
        <end position="316"/>
    </location>
</feature>
<dbReference type="OrthoDB" id="75724at2759"/>
<dbReference type="SUPFAM" id="SSF46938">
    <property type="entry name" value="CRAL/TRIO N-terminal domain"/>
    <property type="match status" value="2"/>
</dbReference>
<evidence type="ECO:0000313" key="3">
    <source>
        <dbReference type="Proteomes" id="UP000786811"/>
    </source>
</evidence>
<comment type="caution">
    <text evidence="2">The sequence shown here is derived from an EMBL/GenBank/DDBJ whole genome shotgun (WGS) entry which is preliminary data.</text>
</comment>
<dbReference type="AlphaFoldDB" id="A0A8J2HIB1"/>
<dbReference type="Proteomes" id="UP000786811">
    <property type="component" value="Unassembled WGS sequence"/>
</dbReference>
<proteinExistence type="predicted"/>
<reference evidence="2" key="1">
    <citation type="submission" date="2021-04" db="EMBL/GenBank/DDBJ databases">
        <authorList>
            <person name="Chebbi M.A.C M."/>
        </authorList>
    </citation>
    <scope>NUCLEOTIDE SEQUENCE</scope>
</reference>
<dbReference type="GO" id="GO:0016020">
    <property type="term" value="C:membrane"/>
    <property type="evidence" value="ECO:0007669"/>
    <property type="project" value="TreeGrafter"/>
</dbReference>
<dbReference type="PANTHER" id="PTHR10174:SF220">
    <property type="entry name" value="LD41874P"/>
    <property type="match status" value="1"/>
</dbReference>
<dbReference type="PRINTS" id="PR00180">
    <property type="entry name" value="CRETINALDHBP"/>
</dbReference>
<dbReference type="PANTHER" id="PTHR10174">
    <property type="entry name" value="ALPHA-TOCOPHEROL TRANSFER PROTEIN-RELATED"/>
    <property type="match status" value="1"/>
</dbReference>